<name>A0A344UBP8_9ACTN</name>
<gene>
    <name evidence="1" type="ORF">C0216_31385</name>
</gene>
<evidence type="ECO:0000313" key="2">
    <source>
        <dbReference type="Proteomes" id="UP000252004"/>
    </source>
</evidence>
<organism evidence="1 2">
    <name type="scientific">Streptomyces globosus</name>
    <dbReference type="NCBI Taxonomy" id="68209"/>
    <lineage>
        <taxon>Bacteria</taxon>
        <taxon>Bacillati</taxon>
        <taxon>Actinomycetota</taxon>
        <taxon>Actinomycetes</taxon>
        <taxon>Kitasatosporales</taxon>
        <taxon>Streptomycetaceae</taxon>
        <taxon>Streptomyces</taxon>
    </lineage>
</organism>
<dbReference type="InterPro" id="IPR021398">
    <property type="entry name" value="DUF3037"/>
</dbReference>
<dbReference type="KEGG" id="sgz:C0216_31385"/>
<sequence>MSDHLSPSLGFDYALLQAVPRVDRGERVNVGALLYCKQADFLAAGIHIDPVRLRALDPGVDLTGVTDALEAIRAICAGESKAGQAGAGTLRSRFGWLTAPRSAVVQAGPVHGGLTADPEAELDRLMNRLVR</sequence>
<dbReference type="Pfam" id="PF11236">
    <property type="entry name" value="DUF3037"/>
    <property type="match status" value="1"/>
</dbReference>
<keyword evidence="1" id="KW-0614">Plasmid</keyword>
<dbReference type="AlphaFoldDB" id="A0A344UBP8"/>
<dbReference type="RefSeq" id="WP_114059476.1">
    <property type="nucleotide sequence ID" value="NZ_CP030864.1"/>
</dbReference>
<protein>
    <submittedName>
        <fullName evidence="1">DUF3037 domain-containing protein</fullName>
    </submittedName>
</protein>
<geneLocation type="plasmid" evidence="1 2">
    <name>unnamed2</name>
</geneLocation>
<dbReference type="EMBL" id="CP030864">
    <property type="protein sequence ID" value="AXE28319.1"/>
    <property type="molecule type" value="Genomic_DNA"/>
</dbReference>
<reference evidence="1 2" key="1">
    <citation type="submission" date="2018-01" db="EMBL/GenBank/DDBJ databases">
        <title>Draft genome Sequence of streptomyces globosus LZH-48.</title>
        <authorList>
            <person name="Ran K."/>
            <person name="Li Z."/>
            <person name="Wei S."/>
            <person name="Dong R."/>
        </authorList>
    </citation>
    <scope>NUCLEOTIDE SEQUENCE [LARGE SCALE GENOMIC DNA]</scope>
    <source>
        <strain evidence="1 2">LZH-48</strain>
        <plasmid evidence="1 2">unnamed2</plasmid>
    </source>
</reference>
<dbReference type="Proteomes" id="UP000252004">
    <property type="component" value="Plasmid unnamed2"/>
</dbReference>
<keyword evidence="2" id="KW-1185">Reference proteome</keyword>
<evidence type="ECO:0000313" key="1">
    <source>
        <dbReference type="EMBL" id="AXE28319.1"/>
    </source>
</evidence>
<proteinExistence type="predicted"/>
<dbReference type="OrthoDB" id="9803207at2"/>
<accession>A0A344UBP8</accession>